<evidence type="ECO:0000256" key="1">
    <source>
        <dbReference type="SAM" id="MobiDB-lite"/>
    </source>
</evidence>
<feature type="compositionally biased region" description="Low complexity" evidence="1">
    <location>
        <begin position="33"/>
        <end position="48"/>
    </location>
</feature>
<dbReference type="InParanoid" id="A0A2P5FNH6"/>
<organism evidence="2 3">
    <name type="scientific">Trema orientale</name>
    <name type="common">Charcoal tree</name>
    <name type="synonym">Celtis orientalis</name>
    <dbReference type="NCBI Taxonomy" id="63057"/>
    <lineage>
        <taxon>Eukaryota</taxon>
        <taxon>Viridiplantae</taxon>
        <taxon>Streptophyta</taxon>
        <taxon>Embryophyta</taxon>
        <taxon>Tracheophyta</taxon>
        <taxon>Spermatophyta</taxon>
        <taxon>Magnoliopsida</taxon>
        <taxon>eudicotyledons</taxon>
        <taxon>Gunneridae</taxon>
        <taxon>Pentapetalae</taxon>
        <taxon>rosids</taxon>
        <taxon>fabids</taxon>
        <taxon>Rosales</taxon>
        <taxon>Cannabaceae</taxon>
        <taxon>Trema</taxon>
    </lineage>
</organism>
<feature type="compositionally biased region" description="Low complexity" evidence="1">
    <location>
        <begin position="1"/>
        <end position="25"/>
    </location>
</feature>
<keyword evidence="3" id="KW-1185">Reference proteome</keyword>
<dbReference type="AlphaFoldDB" id="A0A2P5FNH6"/>
<dbReference type="Proteomes" id="UP000237000">
    <property type="component" value="Unassembled WGS sequence"/>
</dbReference>
<name>A0A2P5FNH6_TREOI</name>
<sequence>MAGGVAEVAVAAESAPAAADDASPSSAPPSSVPPSAAAPIPPTSGASGDAAGVLPAEGSAPALGEAEVRPSGADGTRGGDSATELELEPLSPGNVDAVARRSLAQ</sequence>
<comment type="caution">
    <text evidence="2">The sequence shown here is derived from an EMBL/GenBank/DDBJ whole genome shotgun (WGS) entry which is preliminary data.</text>
</comment>
<accession>A0A2P5FNH6</accession>
<proteinExistence type="predicted"/>
<gene>
    <name evidence="2" type="ORF">TorRG33x02_048360</name>
</gene>
<reference evidence="3" key="1">
    <citation type="submission" date="2016-06" db="EMBL/GenBank/DDBJ databases">
        <title>Parallel loss of symbiosis genes in relatives of nitrogen-fixing non-legume Parasponia.</title>
        <authorList>
            <person name="Van Velzen R."/>
            <person name="Holmer R."/>
            <person name="Bu F."/>
            <person name="Rutten L."/>
            <person name="Van Zeijl A."/>
            <person name="Liu W."/>
            <person name="Santuari L."/>
            <person name="Cao Q."/>
            <person name="Sharma T."/>
            <person name="Shen D."/>
            <person name="Roswanjaya Y."/>
            <person name="Wardhani T."/>
            <person name="Kalhor M.S."/>
            <person name="Jansen J."/>
            <person name="Van den Hoogen J."/>
            <person name="Gungor B."/>
            <person name="Hartog M."/>
            <person name="Hontelez J."/>
            <person name="Verver J."/>
            <person name="Yang W.-C."/>
            <person name="Schijlen E."/>
            <person name="Repin R."/>
            <person name="Schilthuizen M."/>
            <person name="Schranz E."/>
            <person name="Heidstra R."/>
            <person name="Miyata K."/>
            <person name="Fedorova E."/>
            <person name="Kohlen W."/>
            <person name="Bisseling T."/>
            <person name="Smit S."/>
            <person name="Geurts R."/>
        </authorList>
    </citation>
    <scope>NUCLEOTIDE SEQUENCE [LARGE SCALE GENOMIC DNA]</scope>
    <source>
        <strain evidence="3">cv. RG33-2</strain>
    </source>
</reference>
<feature type="non-terminal residue" evidence="2">
    <location>
        <position position="105"/>
    </location>
</feature>
<feature type="region of interest" description="Disordered" evidence="1">
    <location>
        <begin position="1"/>
        <end position="105"/>
    </location>
</feature>
<evidence type="ECO:0000313" key="2">
    <source>
        <dbReference type="EMBL" id="PON99293.1"/>
    </source>
</evidence>
<dbReference type="EMBL" id="JXTC01000019">
    <property type="protein sequence ID" value="PON99293.1"/>
    <property type="molecule type" value="Genomic_DNA"/>
</dbReference>
<protein>
    <submittedName>
        <fullName evidence="2">Uncharacterized protein</fullName>
    </submittedName>
</protein>
<evidence type="ECO:0000313" key="3">
    <source>
        <dbReference type="Proteomes" id="UP000237000"/>
    </source>
</evidence>